<dbReference type="EMBL" id="CAJHNH020005112">
    <property type="protein sequence ID" value="CAG5132122.1"/>
    <property type="molecule type" value="Genomic_DNA"/>
</dbReference>
<proteinExistence type="inferred from homology"/>
<comment type="subcellular location">
    <subcellularLocation>
        <location evidence="1">Cell membrane</location>
        <topology evidence="1">Multi-pass membrane protein</topology>
    </subcellularLocation>
</comment>
<dbReference type="InterPro" id="IPR000276">
    <property type="entry name" value="GPCR_Rhodpsn"/>
</dbReference>
<dbReference type="SUPFAM" id="SSF81321">
    <property type="entry name" value="Family A G protein-coupled receptor-like"/>
    <property type="match status" value="1"/>
</dbReference>
<dbReference type="PANTHER" id="PTHR24249:SF372">
    <property type="entry name" value="G-PROTEIN COUPLED RECEPTORS FAMILY 1 PROFILE DOMAIN-CONTAINING PROTEIN"/>
    <property type="match status" value="1"/>
</dbReference>
<sequence>MNATSNLGTSDDSEIGNVKAIDILLCFVACLLTVFVCTGNILTIFAIIYTPSLRTLANIYVVSLAAADFVVGLTFILLALFLVPTTRVTIFFRFINVCVLMYGSTIGMTAVSAIHMMMISVDRYLYISRPYFYQRAISSKVVIGCVCSAWTFGIFYSILPHFIHKPYPSTPICDVTQLMPIQYLFYATASLYWTLVVVIVVMYSLILHTALKHRKAIHSAGSNGSQNGGEKLRFWERRVFRKSTVKSIKFFLTVFGVFFICLTPILICMGVDYFINIPPDIYRMCNLLALTNSGMNFIIYGVLNREFRYAFFKMLRLKPSAQGSQNPVFSNAQSIDYTATHF</sequence>
<feature type="transmembrane region" description="Helical" evidence="10">
    <location>
        <begin position="20"/>
        <end position="47"/>
    </location>
</feature>
<protein>
    <recommendedName>
        <fullName evidence="11">G-protein coupled receptors family 1 profile domain-containing protein</fullName>
    </recommendedName>
</protein>
<keyword evidence="7 9" id="KW-0675">Receptor</keyword>
<dbReference type="GO" id="GO:0005886">
    <property type="term" value="C:plasma membrane"/>
    <property type="evidence" value="ECO:0007669"/>
    <property type="project" value="UniProtKB-SubCell"/>
</dbReference>
<keyword evidence="3 9" id="KW-0812">Transmembrane</keyword>
<keyword evidence="8 9" id="KW-0807">Transducer</keyword>
<keyword evidence="13" id="KW-1185">Reference proteome</keyword>
<evidence type="ECO:0000256" key="5">
    <source>
        <dbReference type="ARBA" id="ARBA00023040"/>
    </source>
</evidence>
<dbReference type="Proteomes" id="UP000678393">
    <property type="component" value="Unassembled WGS sequence"/>
</dbReference>
<evidence type="ECO:0000256" key="7">
    <source>
        <dbReference type="ARBA" id="ARBA00023170"/>
    </source>
</evidence>
<keyword evidence="5 9" id="KW-0297">G-protein coupled receptor</keyword>
<evidence type="ECO:0000313" key="12">
    <source>
        <dbReference type="EMBL" id="CAG5132122.1"/>
    </source>
</evidence>
<dbReference type="InterPro" id="IPR017452">
    <property type="entry name" value="GPCR_Rhodpsn_7TM"/>
</dbReference>
<keyword evidence="2" id="KW-1003">Cell membrane</keyword>
<reference evidence="12" key="1">
    <citation type="submission" date="2021-04" db="EMBL/GenBank/DDBJ databases">
        <authorList>
            <consortium name="Molecular Ecology Group"/>
        </authorList>
    </citation>
    <scope>NUCLEOTIDE SEQUENCE</scope>
</reference>
<dbReference type="SMART" id="SM01381">
    <property type="entry name" value="7TM_GPCR_Srsx"/>
    <property type="match status" value="1"/>
</dbReference>
<dbReference type="PROSITE" id="PS00237">
    <property type="entry name" value="G_PROTEIN_RECEP_F1_1"/>
    <property type="match status" value="1"/>
</dbReference>
<feature type="transmembrane region" description="Helical" evidence="10">
    <location>
        <begin position="141"/>
        <end position="163"/>
    </location>
</feature>
<dbReference type="InterPro" id="IPR050569">
    <property type="entry name" value="TAAR"/>
</dbReference>
<dbReference type="PROSITE" id="PS50262">
    <property type="entry name" value="G_PROTEIN_RECEP_F1_2"/>
    <property type="match status" value="1"/>
</dbReference>
<keyword evidence="6 10" id="KW-0472">Membrane</keyword>
<evidence type="ECO:0000256" key="1">
    <source>
        <dbReference type="ARBA" id="ARBA00004651"/>
    </source>
</evidence>
<feature type="transmembrane region" description="Helical" evidence="10">
    <location>
        <begin position="281"/>
        <end position="303"/>
    </location>
</feature>
<comment type="similarity">
    <text evidence="9">Belongs to the G-protein coupled receptor 1 family.</text>
</comment>
<dbReference type="PRINTS" id="PR00237">
    <property type="entry name" value="GPCRRHODOPSN"/>
</dbReference>
<dbReference type="Pfam" id="PF00001">
    <property type="entry name" value="7tm_1"/>
    <property type="match status" value="1"/>
</dbReference>
<feature type="transmembrane region" description="Helical" evidence="10">
    <location>
        <begin position="250"/>
        <end position="275"/>
    </location>
</feature>
<dbReference type="Gene3D" id="1.20.1070.10">
    <property type="entry name" value="Rhodopsin 7-helix transmembrane proteins"/>
    <property type="match status" value="1"/>
</dbReference>
<evidence type="ECO:0000256" key="3">
    <source>
        <dbReference type="ARBA" id="ARBA00022692"/>
    </source>
</evidence>
<comment type="caution">
    <text evidence="12">The sequence shown here is derived from an EMBL/GenBank/DDBJ whole genome shotgun (WGS) entry which is preliminary data.</text>
</comment>
<feature type="transmembrane region" description="Helical" evidence="10">
    <location>
        <begin position="183"/>
        <end position="206"/>
    </location>
</feature>
<dbReference type="AlphaFoldDB" id="A0A8S3ZVY5"/>
<dbReference type="GO" id="GO:0004930">
    <property type="term" value="F:G protein-coupled receptor activity"/>
    <property type="evidence" value="ECO:0007669"/>
    <property type="project" value="UniProtKB-KW"/>
</dbReference>
<dbReference type="PANTHER" id="PTHR24249">
    <property type="entry name" value="HISTAMINE RECEPTOR-RELATED G-PROTEIN COUPLED RECEPTOR"/>
    <property type="match status" value="1"/>
</dbReference>
<evidence type="ECO:0000313" key="13">
    <source>
        <dbReference type="Proteomes" id="UP000678393"/>
    </source>
</evidence>
<evidence type="ECO:0000259" key="11">
    <source>
        <dbReference type="PROSITE" id="PS50262"/>
    </source>
</evidence>
<evidence type="ECO:0000256" key="6">
    <source>
        <dbReference type="ARBA" id="ARBA00023136"/>
    </source>
</evidence>
<accession>A0A8S3ZVY5</accession>
<evidence type="ECO:0000256" key="9">
    <source>
        <dbReference type="RuleBase" id="RU000688"/>
    </source>
</evidence>
<feature type="domain" description="G-protein coupled receptors family 1 profile" evidence="11">
    <location>
        <begin position="39"/>
        <end position="300"/>
    </location>
</feature>
<evidence type="ECO:0000256" key="8">
    <source>
        <dbReference type="ARBA" id="ARBA00023224"/>
    </source>
</evidence>
<feature type="transmembrane region" description="Helical" evidence="10">
    <location>
        <begin position="94"/>
        <end position="121"/>
    </location>
</feature>
<evidence type="ECO:0000256" key="4">
    <source>
        <dbReference type="ARBA" id="ARBA00022989"/>
    </source>
</evidence>
<keyword evidence="4 10" id="KW-1133">Transmembrane helix</keyword>
<evidence type="ECO:0000256" key="10">
    <source>
        <dbReference type="SAM" id="Phobius"/>
    </source>
</evidence>
<feature type="transmembrane region" description="Helical" evidence="10">
    <location>
        <begin position="59"/>
        <end position="82"/>
    </location>
</feature>
<dbReference type="OrthoDB" id="6147740at2759"/>
<gene>
    <name evidence="12" type="ORF">CUNI_LOCUS17680</name>
</gene>
<organism evidence="12 13">
    <name type="scientific">Candidula unifasciata</name>
    <dbReference type="NCBI Taxonomy" id="100452"/>
    <lineage>
        <taxon>Eukaryota</taxon>
        <taxon>Metazoa</taxon>
        <taxon>Spiralia</taxon>
        <taxon>Lophotrochozoa</taxon>
        <taxon>Mollusca</taxon>
        <taxon>Gastropoda</taxon>
        <taxon>Heterobranchia</taxon>
        <taxon>Euthyneura</taxon>
        <taxon>Panpulmonata</taxon>
        <taxon>Eupulmonata</taxon>
        <taxon>Stylommatophora</taxon>
        <taxon>Helicina</taxon>
        <taxon>Helicoidea</taxon>
        <taxon>Geomitridae</taxon>
        <taxon>Candidula</taxon>
    </lineage>
</organism>
<evidence type="ECO:0000256" key="2">
    <source>
        <dbReference type="ARBA" id="ARBA00022475"/>
    </source>
</evidence>
<name>A0A8S3ZVY5_9EUPU</name>